<name>A0A4R5EIB9_9ACTN</name>
<sequence length="60" mass="6567">MKSFLTVNLNEALDWLEVTTPAGGSGVVAMFDIQWVPGRDPTLVKTLPSRRRRGANPDSP</sequence>
<reference evidence="1 2" key="1">
    <citation type="submission" date="2019-03" db="EMBL/GenBank/DDBJ databases">
        <title>Draft genome sequences of novel Actinobacteria.</title>
        <authorList>
            <person name="Sahin N."/>
            <person name="Ay H."/>
            <person name="Saygin H."/>
        </authorList>
    </citation>
    <scope>NUCLEOTIDE SEQUENCE [LARGE SCALE GENOMIC DNA]</scope>
    <source>
        <strain evidence="1 2">6K102</strain>
    </source>
</reference>
<evidence type="ECO:0000313" key="2">
    <source>
        <dbReference type="Proteomes" id="UP000295136"/>
    </source>
</evidence>
<comment type="caution">
    <text evidence="1">The sequence shown here is derived from an EMBL/GenBank/DDBJ whole genome shotgun (WGS) entry which is preliminary data.</text>
</comment>
<dbReference type="Proteomes" id="UP000295136">
    <property type="component" value="Unassembled WGS sequence"/>
</dbReference>
<protein>
    <submittedName>
        <fullName evidence="1">Uncharacterized protein</fullName>
    </submittedName>
</protein>
<accession>A0A4R5EIB9</accession>
<organism evidence="1 2">
    <name type="scientific">Nonomuraea mesophila</name>
    <dbReference type="NCBI Taxonomy" id="2530382"/>
    <lineage>
        <taxon>Bacteria</taxon>
        <taxon>Bacillati</taxon>
        <taxon>Actinomycetota</taxon>
        <taxon>Actinomycetes</taxon>
        <taxon>Streptosporangiales</taxon>
        <taxon>Streptosporangiaceae</taxon>
        <taxon>Nonomuraea</taxon>
    </lineage>
</organism>
<dbReference type="EMBL" id="SMLD01000149">
    <property type="protein sequence ID" value="TDE34275.1"/>
    <property type="molecule type" value="Genomic_DNA"/>
</dbReference>
<dbReference type="RefSeq" id="WP_132638120.1">
    <property type="nucleotide sequence ID" value="NZ_SMLD01000149.1"/>
</dbReference>
<proteinExistence type="predicted"/>
<evidence type="ECO:0000313" key="1">
    <source>
        <dbReference type="EMBL" id="TDE34275.1"/>
    </source>
</evidence>
<gene>
    <name evidence="1" type="ORF">E1295_37200</name>
</gene>
<keyword evidence="2" id="KW-1185">Reference proteome</keyword>
<dbReference type="AlphaFoldDB" id="A0A4R5EIB9"/>